<dbReference type="Pfam" id="PF00028">
    <property type="entry name" value="Cadherin"/>
    <property type="match status" value="1"/>
</dbReference>
<feature type="domain" description="Cadherin" evidence="2">
    <location>
        <begin position="1463"/>
        <end position="1562"/>
    </location>
</feature>
<feature type="domain" description="Cadherin" evidence="2">
    <location>
        <begin position="1768"/>
        <end position="1856"/>
    </location>
</feature>
<evidence type="ECO:0000313" key="3">
    <source>
        <dbReference type="EMBL" id="MCG7938393.1"/>
    </source>
</evidence>
<dbReference type="Gene3D" id="2.60.40.10">
    <property type="entry name" value="Immunoglobulins"/>
    <property type="match status" value="1"/>
</dbReference>
<organism evidence="3 4">
    <name type="scientific">Candidatus Thiodiazotropha lotti</name>
    <dbReference type="NCBI Taxonomy" id="2792787"/>
    <lineage>
        <taxon>Bacteria</taxon>
        <taxon>Pseudomonadati</taxon>
        <taxon>Pseudomonadota</taxon>
        <taxon>Gammaproteobacteria</taxon>
        <taxon>Chromatiales</taxon>
        <taxon>Sedimenticolaceae</taxon>
        <taxon>Candidatus Thiodiazotropha</taxon>
    </lineage>
</organism>
<protein>
    <submittedName>
        <fullName evidence="3">VCBS domain-containing protein</fullName>
    </submittedName>
</protein>
<feature type="compositionally biased region" description="Low complexity" evidence="1">
    <location>
        <begin position="144"/>
        <end position="158"/>
    </location>
</feature>
<feature type="domain" description="Cadherin" evidence="2">
    <location>
        <begin position="2058"/>
        <end position="2150"/>
    </location>
</feature>
<feature type="compositionally biased region" description="Basic and acidic residues" evidence="1">
    <location>
        <begin position="22"/>
        <end position="36"/>
    </location>
</feature>
<feature type="compositionally biased region" description="Polar residues" evidence="1">
    <location>
        <begin position="126"/>
        <end position="143"/>
    </location>
</feature>
<feature type="domain" description="Cadherin" evidence="2">
    <location>
        <begin position="1376"/>
        <end position="1464"/>
    </location>
</feature>
<feature type="domain" description="Cadherin" evidence="2">
    <location>
        <begin position="1082"/>
        <end position="1170"/>
    </location>
</feature>
<dbReference type="Pfam" id="PF17803">
    <property type="entry name" value="Cadherin_4"/>
    <property type="match status" value="19"/>
</dbReference>
<feature type="compositionally biased region" description="Basic and acidic residues" evidence="1">
    <location>
        <begin position="171"/>
        <end position="182"/>
    </location>
</feature>
<feature type="region of interest" description="Disordered" evidence="1">
    <location>
        <begin position="22"/>
        <end position="192"/>
    </location>
</feature>
<feature type="domain" description="Cadherin" evidence="2">
    <location>
        <begin position="1267"/>
        <end position="1366"/>
    </location>
</feature>
<feature type="domain" description="Cadherin" evidence="2">
    <location>
        <begin position="1180"/>
        <end position="1268"/>
    </location>
</feature>
<evidence type="ECO:0000256" key="1">
    <source>
        <dbReference type="SAM" id="MobiDB-lite"/>
    </source>
</evidence>
<feature type="compositionally biased region" description="Acidic residues" evidence="1">
    <location>
        <begin position="287"/>
        <end position="297"/>
    </location>
</feature>
<dbReference type="PANTHER" id="PTHR14139:SF2">
    <property type="entry name" value="CALSYNTENIN-1"/>
    <property type="match status" value="1"/>
</dbReference>
<feature type="domain" description="Cadherin" evidence="2">
    <location>
        <begin position="984"/>
        <end position="1078"/>
    </location>
</feature>
<accession>A0A9E4K3M3</accession>
<dbReference type="InterPro" id="IPR015919">
    <property type="entry name" value="Cadherin-like_sf"/>
</dbReference>
<dbReference type="CDD" id="cd11304">
    <property type="entry name" value="Cadherin_repeat"/>
    <property type="match status" value="2"/>
</dbReference>
<feature type="compositionally biased region" description="Basic and acidic residues" evidence="1">
    <location>
        <begin position="2361"/>
        <end position="2657"/>
    </location>
</feature>
<dbReference type="NCBIfam" id="TIGR01965">
    <property type="entry name" value="VCBS_repeat"/>
    <property type="match status" value="20"/>
</dbReference>
<feature type="domain" description="Cadherin" evidence="2">
    <location>
        <begin position="394"/>
        <end position="484"/>
    </location>
</feature>
<dbReference type="Proteomes" id="UP000886687">
    <property type="component" value="Unassembled WGS sequence"/>
</dbReference>
<dbReference type="EMBL" id="JAEPDI010000002">
    <property type="protein sequence ID" value="MCG7938393.1"/>
    <property type="molecule type" value="Genomic_DNA"/>
</dbReference>
<dbReference type="PANTHER" id="PTHR14139">
    <property type="entry name" value="CALSYNTENIN"/>
    <property type="match status" value="1"/>
</dbReference>
<evidence type="ECO:0000259" key="2">
    <source>
        <dbReference type="PROSITE" id="PS50268"/>
    </source>
</evidence>
<dbReference type="InterPro" id="IPR010221">
    <property type="entry name" value="VCBS_dom"/>
</dbReference>
<feature type="region of interest" description="Disordered" evidence="1">
    <location>
        <begin position="2764"/>
        <end position="2849"/>
    </location>
</feature>
<dbReference type="InterPro" id="IPR013783">
    <property type="entry name" value="Ig-like_fold"/>
</dbReference>
<feature type="region of interest" description="Disordered" evidence="1">
    <location>
        <begin position="2342"/>
        <end position="2665"/>
    </location>
</feature>
<feature type="compositionally biased region" description="Low complexity" evidence="1">
    <location>
        <begin position="106"/>
        <end position="123"/>
    </location>
</feature>
<dbReference type="InterPro" id="IPR002126">
    <property type="entry name" value="Cadherin-like_dom"/>
</dbReference>
<evidence type="ECO:0000313" key="4">
    <source>
        <dbReference type="Proteomes" id="UP000886687"/>
    </source>
</evidence>
<dbReference type="SMART" id="SM00112">
    <property type="entry name" value="CA"/>
    <property type="match status" value="15"/>
</dbReference>
<dbReference type="GO" id="GO:0007156">
    <property type="term" value="P:homophilic cell adhesion via plasma membrane adhesion molecules"/>
    <property type="evidence" value="ECO:0007669"/>
    <property type="project" value="InterPro"/>
</dbReference>
<feature type="compositionally biased region" description="Basic and acidic residues" evidence="1">
    <location>
        <begin position="2815"/>
        <end position="2831"/>
    </location>
</feature>
<feature type="compositionally biased region" description="Acidic residues" evidence="1">
    <location>
        <begin position="2803"/>
        <end position="2813"/>
    </location>
</feature>
<dbReference type="InterPro" id="IPR040853">
    <property type="entry name" value="RapA2_cadherin-like"/>
</dbReference>
<dbReference type="InterPro" id="IPR006644">
    <property type="entry name" value="Cadg"/>
</dbReference>
<feature type="domain" description="Cadherin" evidence="2">
    <location>
        <begin position="886"/>
        <end position="980"/>
    </location>
</feature>
<dbReference type="Gene3D" id="2.60.40.60">
    <property type="entry name" value="Cadherins"/>
    <property type="match status" value="1"/>
</dbReference>
<dbReference type="SMART" id="SM00736">
    <property type="entry name" value="CADG"/>
    <property type="match status" value="1"/>
</dbReference>
<feature type="domain" description="Cadherin" evidence="2">
    <location>
        <begin position="1964"/>
        <end position="2052"/>
    </location>
</feature>
<feature type="compositionally biased region" description="Acidic residues" evidence="1">
    <location>
        <begin position="2765"/>
        <end position="2786"/>
    </location>
</feature>
<feature type="domain" description="Cadherin" evidence="2">
    <location>
        <begin position="2674"/>
        <end position="2769"/>
    </location>
</feature>
<comment type="caution">
    <text evidence="3">The sequence shown here is derived from an EMBL/GenBank/DDBJ whole genome shotgun (WGS) entry which is preliminary data.</text>
</comment>
<feature type="region of interest" description="Disordered" evidence="1">
    <location>
        <begin position="287"/>
        <end position="308"/>
    </location>
</feature>
<dbReference type="GO" id="GO:0016020">
    <property type="term" value="C:membrane"/>
    <property type="evidence" value="ECO:0007669"/>
    <property type="project" value="InterPro"/>
</dbReference>
<feature type="compositionally biased region" description="Basic and acidic residues" evidence="1">
    <location>
        <begin position="43"/>
        <end position="68"/>
    </location>
</feature>
<reference evidence="3" key="1">
    <citation type="journal article" date="2021" name="Proc. Natl. Acad. Sci. U.S.A.">
        <title>Global biogeography of chemosynthetic symbionts reveals both localized and globally distributed symbiont groups. .</title>
        <authorList>
            <person name="Osvatic J.T."/>
            <person name="Wilkins L.G.E."/>
            <person name="Leibrecht L."/>
            <person name="Leray M."/>
            <person name="Zauner S."/>
            <person name="Polzin J."/>
            <person name="Camacho Y."/>
            <person name="Gros O."/>
            <person name="van Gils J.A."/>
            <person name="Eisen J.A."/>
            <person name="Petersen J.M."/>
            <person name="Yuen B."/>
        </authorList>
    </citation>
    <scope>NUCLEOTIDE SEQUENCE</scope>
    <source>
        <strain evidence="3">MAGL173</strain>
    </source>
</reference>
<dbReference type="PROSITE" id="PS50268">
    <property type="entry name" value="CADHERIN_2"/>
    <property type="match status" value="14"/>
</dbReference>
<dbReference type="SUPFAM" id="SSF49313">
    <property type="entry name" value="Cadherin-like"/>
    <property type="match status" value="2"/>
</dbReference>
<dbReference type="GO" id="GO:0005509">
    <property type="term" value="F:calcium ion binding"/>
    <property type="evidence" value="ECO:0007669"/>
    <property type="project" value="InterPro"/>
</dbReference>
<sequence length="2919" mass="308247">MVDKNSENRGSLDEREKATKELFERDLAKAGIRKDLEADDVTGSDHHEVAQTDVAMAEKADDKLHGEAEEAIDSVAVQSASPPGTEQELNENSNPSRGEESRALKSSSNVSDDDVAATSSAISGGSRVQQAHGLSNQVQQETHSSVASSSESASATASLGNGQPEPNYDVNKLDPTDQKSVPDEPLEATPVDGGDQELVVANLMLANPQNEQDYSYELIGSGNDYFELLDNQILIKPGVDIDTTQSSYHSLTFQLTDSLGNSHQETVVITVDFTTEEAVIVLGIPEEQTDPINEESDSSTHVEPEPDESFTYSLLDGSEAPAGFILHEDGSYNLDVTHEAYQHLGVGDNQTLIVPVQIITDQGEVTTNEIHVVVHGSNDLPIVEMAQSAVITEGSSVIEGEIHATDVDDNSVLTYALSDENDLPPGFVLSQNGHYRFTAENYNGLGAGESQVVEIPITVTDEHGATAHTTLSITITGTNDTPVAVAQEVSIEEGGLLTGWLEASDVDLTEGAALSFSTLSEVNGLNLYGDGSYSFDASAYQSLGEGETQTISVPVTVTDDQGAIAETTLTITITGTNDIPVAEAHEVLAEEGGLLTGQLQASDVDLADGVLLSFTTSSEVDGLTLNEDGSYSFDASSYQSLGAGETETLEVPVMVADDQGATAETTLTITVTGTNDTPVAEAHEVFAEEGGLVTGQLQASDVDLADGVLLSFTTSSEVDGLTLNEDGSYSFNASSYQSLGAGETETLEVPVVVTDDQGGTAETTLSITVTGTNDTPVAEAHEVFAEEGGLVTGQLQASDVDLAEGSALSFSASTEVDGLILNGDGSYSFDASSYQTLGTGETETLEVPVVVTDDQGGTAETTLTITITGTNDNPVAEAHEVLAEEGELVTGQLQASDVDLADGVLLSFTTSSEVDGLTLNEDGSYSFDASSYQSLGAGETETLEVPVVVTDDQGGTAETTLSITVTGTNDTPVAEAHEVFAEEGGLVTGQLQASDVDLAEGSALSFSASTEVDGLILNGDGSYSFDASSYQTLGTGETETLEVPVVVTDDQGGTAETTLTITVTGTNDTPVAEAHEVFAEEGGLVTGQLQASDVDLAEGSALSFSTSSEVEGLTLYEDGSYSFDASFYQSLSAGETETIEVPVAVADDQGATVETTLTITVTGTNDAPVAEAQQTAVEEGAFVKGQLKAGDIDLAEGSALSFSTSSEVEGLTLNEDGSYSFDTSSYQSLGVGETETLEVPVVVADDQGATAETTLTITVTGTNDVPVAEAQQTAVEEDAFVKGQLKAGDIDLAEGSALSFSTATEVEGLTLNEDGSYSFDTSSYQSLGVGETETLEVPVVVADDQGATAETTLTITVTGTNDSPVAEAHEVLAEEGGLVTGQLQASDVDLAEGVSLSFSTESEVEGLTLNGDGSYSFDASSYQSLSAGEAETLEVPVVVTDDQGATAETTLTITVTGTNDTPVAEAHEVSVEEGGLLTGQLQASDVDLADGASLSFTASSAVDGLILNGDGSYSFDASSYQTLGTGETETLEVPVVVTDDQGGTAETTLTITITGTNDNPVAEAHEVLAEEGGLVTGQLQASDVDLAEGYALSFSTSTEIDGLTLNGDGSYSFDASSYQSLGAGEVKTIEVPVTVADDRGAIAETTLTITVTGTNDAPVVGMQQTAVDEDAFVKGQLEAGDVDLAEGSALSFSTSIEVEGLTLNEDGSYSFDASSYQSLGAGETETIEVPVTVTDDQGATDDTTLTITVTGTNDIPVAEAQQTAVEEGAFVKGQLKAGDIDLAEGSALSFSASTEVDGLILNGDGSYSFNASSYQSLGAGETETLEVPVVVTDDQGGTAETTLTITITGTNDNPVAEAHEVLAEEGGLVTGQLQASDVDLAEGYALSFSTSSEVEGLTLYEDGSYSFDASFYQSLSAGETETIEVPVAVADDQGATVETTLTITVTGTNDAPVAEAQQTAVEEGAFVKGQLKAGDIDLAEGAALNFSTLSEVDGLTLNEDGSYSFDASSYQSLGAGEAETLEVPVLVTDDQGSTAETTLTITVTGTNDNPVAEAHEVSAEEGGLLTGQLQASDVDLAEGASLSFSTESEIEGLTLNEDGSYSFDASSYQSLGAGETETIEVPVTVTDDQGATDDTTLTITVTGTNDIPVAEAQQTAVEEGAFVKGQLKAGDIELAEGSVLSFSTSSEVEGLTLYEDGSYSFDASLYQSLSAGETETIEVPVTVIDDQGGSSDTSLTITVTGTNDLPTVVAEEVVVDEGVIIKGQLEADDIDLPIGASLTFSTDANIDGLTLHADGSYSFDASGYEGLDSGETTVIEVPVIVEDDHGGKAETILTINVAGIDSNLDSSGERAGSDPDEDEENRGRGEEDREEQQGRGDGEDRDEYRGRGDREDREEHRGRGDREDREEYRGRGDREDREEHRGRGDRDDREEHRGRGDRDDREEHRGRGDREDREEYRGRGDREDREEQRGRGDREDREEHRGRGDREDREEHRGRGDREDREEHQGRGDREDREEQRGRGDREDREEHRGRGDRDDREEYRGRGDREDREEQRGRGDREDREEHRGRGDREDREEHRGRGDREDREEHRGRGGRDDRDEHRGRGGRDDRDEHRGRGDDDDREHHGGWGHRDNWDEHPRNGEHGERHEHRGHRFREDNEVSQASPTDIQVQGGVVEEGSASGTVVATLSAIDEDSGDQFSYDLIRDDSGHFDIVGDQLVVSHGADIDYEDRSAHQISIRVTDSTGNTFTETIAINVADVQEAMSVAEEDYSNSDDDDDSGLLEDSDDLDHRDELDADSGLSTDSDYEFSEESSELADGRDFDDSQDLEHEVREDEADNPFDGANYFDEGRGEGWTDVVQLNPDADPNADPSNPWEISVDGEQVQYDIADNALSVNPETSSQITFSDGSELTIEGVERIEW</sequence>
<feature type="domain" description="Cadherin" evidence="2">
    <location>
        <begin position="1866"/>
        <end position="1954"/>
    </location>
</feature>
<proteinExistence type="predicted"/>
<feature type="domain" description="Cadherin" evidence="2">
    <location>
        <begin position="788"/>
        <end position="876"/>
    </location>
</feature>
<name>A0A9E4K3M3_9GAMM</name>
<gene>
    <name evidence="3" type="ORF">JAZ04_05975</name>
</gene>